<reference evidence="1" key="1">
    <citation type="submission" date="2022-04" db="EMBL/GenBank/DDBJ databases">
        <title>A functionally conserved STORR gene fusion in Papaver species that diverged 16.8 million years ago.</title>
        <authorList>
            <person name="Catania T."/>
        </authorList>
    </citation>
    <scope>NUCLEOTIDE SEQUENCE</scope>
    <source>
        <strain evidence="1">S-188037</strain>
    </source>
</reference>
<evidence type="ECO:0000313" key="1">
    <source>
        <dbReference type="EMBL" id="KAI3922946.1"/>
    </source>
</evidence>
<name>A0AAD4XKI8_9MAGN</name>
<dbReference type="AlphaFoldDB" id="A0AAD4XKI8"/>
<gene>
    <name evidence="1" type="ORF">MKW98_007077</name>
</gene>
<organism evidence="1 2">
    <name type="scientific">Papaver atlanticum</name>
    <dbReference type="NCBI Taxonomy" id="357466"/>
    <lineage>
        <taxon>Eukaryota</taxon>
        <taxon>Viridiplantae</taxon>
        <taxon>Streptophyta</taxon>
        <taxon>Embryophyta</taxon>
        <taxon>Tracheophyta</taxon>
        <taxon>Spermatophyta</taxon>
        <taxon>Magnoliopsida</taxon>
        <taxon>Ranunculales</taxon>
        <taxon>Papaveraceae</taxon>
        <taxon>Papaveroideae</taxon>
        <taxon>Papaver</taxon>
    </lineage>
</organism>
<dbReference type="Proteomes" id="UP001202328">
    <property type="component" value="Unassembled WGS sequence"/>
</dbReference>
<proteinExistence type="predicted"/>
<keyword evidence="2" id="KW-1185">Reference proteome</keyword>
<accession>A0AAD4XKI8</accession>
<protein>
    <submittedName>
        <fullName evidence="1">Uncharacterized protein</fullName>
    </submittedName>
</protein>
<evidence type="ECO:0000313" key="2">
    <source>
        <dbReference type="Proteomes" id="UP001202328"/>
    </source>
</evidence>
<sequence length="80" mass="9234">MRSPYKAQLIRGNKANDALGISFMSMNDRKSLYRLTRILVYINYGFSIHRVDGDGLFQRVDGTNAGRGTCRLACLNRRWY</sequence>
<comment type="caution">
    <text evidence="1">The sequence shown here is derived from an EMBL/GenBank/DDBJ whole genome shotgun (WGS) entry which is preliminary data.</text>
</comment>
<dbReference type="EMBL" id="JAJJMB010008592">
    <property type="protein sequence ID" value="KAI3922946.1"/>
    <property type="molecule type" value="Genomic_DNA"/>
</dbReference>